<comment type="similarity">
    <text evidence="2">Belongs to the oxygen-dependent FAD-linked oxidoreductase family.</text>
</comment>
<dbReference type="InterPro" id="IPR050416">
    <property type="entry name" value="FAD-linked_Oxidoreductase"/>
</dbReference>
<protein>
    <submittedName>
        <fullName evidence="8">FAD linked oxidase domain protein</fullName>
    </submittedName>
</protein>
<keyword evidence="3" id="KW-0285">Flavoprotein</keyword>
<feature type="domain" description="FAD-binding PCMH-type" evidence="7">
    <location>
        <begin position="77"/>
        <end position="249"/>
    </location>
</feature>
<keyword evidence="6" id="KW-0732">Signal</keyword>
<evidence type="ECO:0000313" key="9">
    <source>
        <dbReference type="Proteomes" id="UP000019374"/>
    </source>
</evidence>
<dbReference type="EMBL" id="KE652184">
    <property type="protein sequence ID" value="EQL03992.1"/>
    <property type="molecule type" value="Genomic_DNA"/>
</dbReference>
<proteinExistence type="inferred from homology"/>
<evidence type="ECO:0000259" key="7">
    <source>
        <dbReference type="PROSITE" id="PS51387"/>
    </source>
</evidence>
<evidence type="ECO:0000256" key="6">
    <source>
        <dbReference type="SAM" id="SignalP"/>
    </source>
</evidence>
<dbReference type="PROSITE" id="PS51387">
    <property type="entry name" value="FAD_PCMH"/>
    <property type="match status" value="1"/>
</dbReference>
<feature type="signal peptide" evidence="6">
    <location>
        <begin position="1"/>
        <end position="31"/>
    </location>
</feature>
<accession>T5AQG5</accession>
<dbReference type="GO" id="GO:0016491">
    <property type="term" value="F:oxidoreductase activity"/>
    <property type="evidence" value="ECO:0007669"/>
    <property type="project" value="UniProtKB-KW"/>
</dbReference>
<dbReference type="InterPro" id="IPR006094">
    <property type="entry name" value="Oxid_FAD_bind_N"/>
</dbReference>
<keyword evidence="4" id="KW-0274">FAD</keyword>
<evidence type="ECO:0000256" key="1">
    <source>
        <dbReference type="ARBA" id="ARBA00001974"/>
    </source>
</evidence>
<gene>
    <name evidence="8" type="ORF">OCS_00295</name>
</gene>
<dbReference type="Pfam" id="PF01565">
    <property type="entry name" value="FAD_binding_4"/>
    <property type="match status" value="1"/>
</dbReference>
<name>T5AQG5_OPHSC</name>
<dbReference type="Pfam" id="PF08031">
    <property type="entry name" value="BBE"/>
    <property type="match status" value="1"/>
</dbReference>
<dbReference type="Proteomes" id="UP000019374">
    <property type="component" value="Unassembled WGS sequence"/>
</dbReference>
<sequence length="541" mass="59029">MRLVPQGSHISTMRLLPLWALAAAAAAAAAAASNPPNKSQSLYDCVVKVFGKDAGARVVSPSDETYTDARMGESMQYDQLPLLIAYASNAGHVAPLIRCAQRARVKAVPRSGGHHFMAYSALTGTLVIDVTHIDGVHVSSDKKTARVGAGIRLGALYTALSRHGRDWPGGICPTVGLSGFLGAGGFNMQMRRLGLGVDHVRAARVVLADGRSVVDASPAHHPDLFWAVRGGGGGSYGIVVEWTLALSRFPPSSMVHIKWDEPGSRVGLAARFLDWAPRTDPSFMSSINLYKNRTEVLGWCLGCPLHHARALVDQSGLLAIGTPEVHIAGGCNTDNARIFGYLTSECIKDDSQVASLVPLGMNVVQQPFAPLDGHPPFAWNQSRQNPDAPQALPWSRFRRISKSFFVQKERPLTLQTIRRLVDRLTELPDEAAGWGEWHAWNITGPPHQAAFAWRDKAHAHLEFILTGSGDRAKQARYRQWVDELESFLRPRVGPASYPGYMDAGISTDPLPSYYGHNVRRLSGIKRKYDPSNFFDNPMGIQ</sequence>
<dbReference type="eggNOG" id="ENOG502QVGN">
    <property type="taxonomic scope" value="Eukaryota"/>
</dbReference>
<evidence type="ECO:0000256" key="3">
    <source>
        <dbReference type="ARBA" id="ARBA00022630"/>
    </source>
</evidence>
<dbReference type="HOGENOM" id="CLU_018354_10_2_1"/>
<dbReference type="SUPFAM" id="SSF56176">
    <property type="entry name" value="FAD-binding/transporter-associated domain-like"/>
    <property type="match status" value="1"/>
</dbReference>
<keyword evidence="5" id="KW-0560">Oxidoreductase</keyword>
<dbReference type="InterPro" id="IPR012951">
    <property type="entry name" value="BBE"/>
</dbReference>
<dbReference type="InterPro" id="IPR016166">
    <property type="entry name" value="FAD-bd_PCMH"/>
</dbReference>
<dbReference type="Gene3D" id="3.30.465.10">
    <property type="match status" value="1"/>
</dbReference>
<evidence type="ECO:0000256" key="5">
    <source>
        <dbReference type="ARBA" id="ARBA00023002"/>
    </source>
</evidence>
<feature type="chain" id="PRO_5004597017" evidence="6">
    <location>
        <begin position="32"/>
        <end position="541"/>
    </location>
</feature>
<organism evidence="8 9">
    <name type="scientific">Ophiocordyceps sinensis (strain Co18 / CGMCC 3.14243)</name>
    <name type="common">Yarsagumba caterpillar fungus</name>
    <name type="synonym">Hirsutella sinensis</name>
    <dbReference type="NCBI Taxonomy" id="911162"/>
    <lineage>
        <taxon>Eukaryota</taxon>
        <taxon>Fungi</taxon>
        <taxon>Dikarya</taxon>
        <taxon>Ascomycota</taxon>
        <taxon>Pezizomycotina</taxon>
        <taxon>Sordariomycetes</taxon>
        <taxon>Hypocreomycetidae</taxon>
        <taxon>Hypocreales</taxon>
        <taxon>Ophiocordycipitaceae</taxon>
        <taxon>Ophiocordyceps</taxon>
    </lineage>
</organism>
<evidence type="ECO:0000313" key="8">
    <source>
        <dbReference type="EMBL" id="EQL03992.1"/>
    </source>
</evidence>
<dbReference type="PANTHER" id="PTHR42973:SF39">
    <property type="entry name" value="FAD-BINDING PCMH-TYPE DOMAIN-CONTAINING PROTEIN"/>
    <property type="match status" value="1"/>
</dbReference>
<dbReference type="OrthoDB" id="407275at2759"/>
<dbReference type="GO" id="GO:0071949">
    <property type="term" value="F:FAD binding"/>
    <property type="evidence" value="ECO:0007669"/>
    <property type="project" value="InterPro"/>
</dbReference>
<dbReference type="Gene3D" id="3.40.462.20">
    <property type="match status" value="1"/>
</dbReference>
<comment type="cofactor">
    <cofactor evidence="1">
        <name>FAD</name>
        <dbReference type="ChEBI" id="CHEBI:57692"/>
    </cofactor>
</comment>
<evidence type="ECO:0000256" key="4">
    <source>
        <dbReference type="ARBA" id="ARBA00022827"/>
    </source>
</evidence>
<dbReference type="AlphaFoldDB" id="T5AQG5"/>
<evidence type="ECO:0000256" key="2">
    <source>
        <dbReference type="ARBA" id="ARBA00005466"/>
    </source>
</evidence>
<reference evidence="8 9" key="1">
    <citation type="journal article" date="2013" name="Chin. Sci. Bull.">
        <title>Genome survey uncovers the secrets of sex and lifestyle in caterpillar fungus.</title>
        <authorList>
            <person name="Hu X."/>
            <person name="Zhang Y."/>
            <person name="Xiao G."/>
            <person name="Zheng P."/>
            <person name="Xia Y."/>
            <person name="Zhang X."/>
            <person name="St Leger R.J."/>
            <person name="Liu X."/>
            <person name="Wang C."/>
        </authorList>
    </citation>
    <scope>NUCLEOTIDE SEQUENCE [LARGE SCALE GENOMIC DNA]</scope>
    <source>
        <strain evidence="9">Co18 / CGMCC 3.14243</strain>
        <tissue evidence="8">Fruit-body</tissue>
    </source>
</reference>
<dbReference type="PANTHER" id="PTHR42973">
    <property type="entry name" value="BINDING OXIDOREDUCTASE, PUTATIVE (AFU_ORTHOLOGUE AFUA_1G17690)-RELATED"/>
    <property type="match status" value="1"/>
</dbReference>
<dbReference type="InterPro" id="IPR016169">
    <property type="entry name" value="FAD-bd_PCMH_sub2"/>
</dbReference>
<dbReference type="InterPro" id="IPR036318">
    <property type="entry name" value="FAD-bd_PCMH-like_sf"/>
</dbReference>